<dbReference type="RefSeq" id="WP_104424865.1">
    <property type="nucleotide sequence ID" value="NZ_PTIY01000014.1"/>
</dbReference>
<gene>
    <name evidence="4" type="primary">nudJ</name>
    <name evidence="6" type="ORF">B0F88_11463</name>
</gene>
<dbReference type="CDD" id="cd03675">
    <property type="entry name" value="NUDIX_Hydrolase"/>
    <property type="match status" value="1"/>
</dbReference>
<dbReference type="InterPro" id="IPR000086">
    <property type="entry name" value="NUDIX_hydrolase_dom"/>
</dbReference>
<evidence type="ECO:0000256" key="1">
    <source>
        <dbReference type="ARBA" id="ARBA00007608"/>
    </source>
</evidence>
<keyword evidence="4" id="KW-0460">Magnesium</keyword>
<dbReference type="EMBL" id="PTIY01000014">
    <property type="protein sequence ID" value="PPK67316.1"/>
    <property type="molecule type" value="Genomic_DNA"/>
</dbReference>
<dbReference type="OrthoDB" id="8594221at2"/>
<comment type="similarity">
    <text evidence="1 4">Belongs to the Nudix hydrolase family. NudJ subfamily.</text>
</comment>
<proteinExistence type="inferred from homology"/>
<dbReference type="GO" id="GO:0017110">
    <property type="term" value="F:nucleoside diphosphate phosphatase activity"/>
    <property type="evidence" value="ECO:0007669"/>
    <property type="project" value="InterPro"/>
</dbReference>
<dbReference type="AlphaFoldDB" id="A0A2S6GQ32"/>
<comment type="caution">
    <text evidence="6">The sequence shown here is derived from an EMBL/GenBank/DDBJ whole genome shotgun (WGS) entry which is preliminary data.</text>
</comment>
<dbReference type="GO" id="GO:0004787">
    <property type="term" value="F:thiamine diphosphate phosphatase activity"/>
    <property type="evidence" value="ECO:0007669"/>
    <property type="project" value="InterPro"/>
</dbReference>
<evidence type="ECO:0000256" key="2">
    <source>
        <dbReference type="ARBA" id="ARBA00011245"/>
    </source>
</evidence>
<dbReference type="Gene3D" id="3.90.79.10">
    <property type="entry name" value="Nucleoside Triphosphate Pyrophosphohydrolase"/>
    <property type="match status" value="1"/>
</dbReference>
<dbReference type="PROSITE" id="PS51462">
    <property type="entry name" value="NUDIX"/>
    <property type="match status" value="1"/>
</dbReference>
<dbReference type="Proteomes" id="UP000238071">
    <property type="component" value="Unassembled WGS sequence"/>
</dbReference>
<organism evidence="6 7">
    <name type="scientific">Methylobacter tundripaludum</name>
    <dbReference type="NCBI Taxonomy" id="173365"/>
    <lineage>
        <taxon>Bacteria</taxon>
        <taxon>Pseudomonadati</taxon>
        <taxon>Pseudomonadota</taxon>
        <taxon>Gammaproteobacteria</taxon>
        <taxon>Methylococcales</taxon>
        <taxon>Methylococcaceae</taxon>
        <taxon>Methylobacter</taxon>
    </lineage>
</organism>
<dbReference type="EC" id="3.6.1.-" evidence="4"/>
<evidence type="ECO:0000256" key="4">
    <source>
        <dbReference type="RuleBase" id="RU364043"/>
    </source>
</evidence>
<evidence type="ECO:0000313" key="7">
    <source>
        <dbReference type="Proteomes" id="UP000238071"/>
    </source>
</evidence>
<comment type="cofactor">
    <cofactor evidence="4">
        <name>Mg(2+)</name>
        <dbReference type="ChEBI" id="CHEBI:18420"/>
    </cofactor>
</comment>
<evidence type="ECO:0000313" key="6">
    <source>
        <dbReference type="EMBL" id="PPK67316.1"/>
    </source>
</evidence>
<dbReference type="SUPFAM" id="SSF55811">
    <property type="entry name" value="Nudix"/>
    <property type="match status" value="1"/>
</dbReference>
<sequence>MVWKPHVTVAAVIEQDRRFLLVEEETSSGLQFNQPAGHLEKSEDLIAAVKREVLEETAWRFEPEYVVSIQLWRKNPDSPSFVRVCFSGRCHSHNPAQQLDDGIVAARWLTRDEIEAERHRLRSPLVLISIDEYLSGQRHPLSLLKSFIDLDHE</sequence>
<evidence type="ECO:0000256" key="3">
    <source>
        <dbReference type="ARBA" id="ARBA00015552"/>
    </source>
</evidence>
<protein>
    <recommendedName>
        <fullName evidence="3 4">Phosphatase NudJ</fullName>
        <ecNumber evidence="4">3.6.1.-</ecNumber>
    </recommendedName>
</protein>
<dbReference type="InterPro" id="IPR033713">
    <property type="entry name" value="NudJ"/>
</dbReference>
<accession>A0A2S6GQ32</accession>
<name>A0A2S6GQ32_9GAMM</name>
<keyword evidence="7" id="KW-1185">Reference proteome</keyword>
<feature type="domain" description="Nudix hydrolase" evidence="5">
    <location>
        <begin position="4"/>
        <end position="134"/>
    </location>
</feature>
<evidence type="ECO:0000259" key="5">
    <source>
        <dbReference type="PROSITE" id="PS51462"/>
    </source>
</evidence>
<dbReference type="Pfam" id="PF00293">
    <property type="entry name" value="NUDIX"/>
    <property type="match status" value="1"/>
</dbReference>
<dbReference type="PANTHER" id="PTHR43222">
    <property type="entry name" value="NUDIX HYDROLASE 23"/>
    <property type="match status" value="1"/>
</dbReference>
<comment type="subunit">
    <text evidence="2 4">Monomer.</text>
</comment>
<dbReference type="PANTHER" id="PTHR43222:SF11">
    <property type="entry name" value="PHOSPHATASE NUDJ"/>
    <property type="match status" value="1"/>
</dbReference>
<keyword evidence="4" id="KW-0378">Hydrolase</keyword>
<reference evidence="6 7" key="1">
    <citation type="submission" date="2018-02" db="EMBL/GenBank/DDBJ databases">
        <title>Subsurface microbial communities from deep shales in Ohio and West Virginia, USA.</title>
        <authorList>
            <person name="Wrighton K."/>
        </authorList>
    </citation>
    <scope>NUCLEOTIDE SEQUENCE [LARGE SCALE GENOMIC DNA]</scope>
    <source>
        <strain evidence="6 7">OWC-G53F</strain>
    </source>
</reference>
<dbReference type="GO" id="GO:0017111">
    <property type="term" value="F:ribonucleoside triphosphate phosphatase activity"/>
    <property type="evidence" value="ECO:0007669"/>
    <property type="project" value="InterPro"/>
</dbReference>
<dbReference type="InterPro" id="IPR015797">
    <property type="entry name" value="NUDIX_hydrolase-like_dom_sf"/>
</dbReference>